<proteinExistence type="predicted"/>
<dbReference type="InParanoid" id="A0A165C7X0"/>
<organism evidence="1 2">
    <name type="scientific">Laetiporus sulphureus 93-53</name>
    <dbReference type="NCBI Taxonomy" id="1314785"/>
    <lineage>
        <taxon>Eukaryota</taxon>
        <taxon>Fungi</taxon>
        <taxon>Dikarya</taxon>
        <taxon>Basidiomycota</taxon>
        <taxon>Agaricomycotina</taxon>
        <taxon>Agaricomycetes</taxon>
        <taxon>Polyporales</taxon>
        <taxon>Laetiporus</taxon>
    </lineage>
</organism>
<accession>A0A165C7X0</accession>
<keyword evidence="2" id="KW-1185">Reference proteome</keyword>
<evidence type="ECO:0000313" key="2">
    <source>
        <dbReference type="Proteomes" id="UP000076871"/>
    </source>
</evidence>
<evidence type="ECO:0000313" key="1">
    <source>
        <dbReference type="EMBL" id="KZT02355.1"/>
    </source>
</evidence>
<dbReference type="EMBL" id="KV427653">
    <property type="protein sequence ID" value="KZT02355.1"/>
    <property type="molecule type" value="Genomic_DNA"/>
</dbReference>
<name>A0A165C7X0_9APHY</name>
<dbReference type="RefSeq" id="XP_040760095.1">
    <property type="nucleotide sequence ID" value="XM_040913171.1"/>
</dbReference>
<protein>
    <submittedName>
        <fullName evidence="1">Uncharacterized protein</fullName>
    </submittedName>
</protein>
<dbReference type="AlphaFoldDB" id="A0A165C7X0"/>
<dbReference type="GeneID" id="63830199"/>
<reference evidence="1 2" key="1">
    <citation type="journal article" date="2016" name="Mol. Biol. Evol.">
        <title>Comparative Genomics of Early-Diverging Mushroom-Forming Fungi Provides Insights into the Origins of Lignocellulose Decay Capabilities.</title>
        <authorList>
            <person name="Nagy L.G."/>
            <person name="Riley R."/>
            <person name="Tritt A."/>
            <person name="Adam C."/>
            <person name="Daum C."/>
            <person name="Floudas D."/>
            <person name="Sun H."/>
            <person name="Yadav J.S."/>
            <person name="Pangilinan J."/>
            <person name="Larsson K.H."/>
            <person name="Matsuura K."/>
            <person name="Barry K."/>
            <person name="Labutti K."/>
            <person name="Kuo R."/>
            <person name="Ohm R.A."/>
            <person name="Bhattacharya S.S."/>
            <person name="Shirouzu T."/>
            <person name="Yoshinaga Y."/>
            <person name="Martin F.M."/>
            <person name="Grigoriev I.V."/>
            <person name="Hibbett D.S."/>
        </authorList>
    </citation>
    <scope>NUCLEOTIDE SEQUENCE [LARGE SCALE GENOMIC DNA]</scope>
    <source>
        <strain evidence="1 2">93-53</strain>
    </source>
</reference>
<gene>
    <name evidence="1" type="ORF">LAESUDRAFT_762923</name>
</gene>
<sequence length="222" mass="24194">MAAKRGNAIRAERSRQNEQYYELSDGDGGYARAVFGGDSVGSRPASTAAMIYRRDSTPASIAPDDAIEIVRRHAAFQGENVAAETTRRNVFPSHPRRIWFSPEAVPPTRPPCILPPALPCRNKDTAWNLATLAGFSHPPILLQLPRTLLRITSDSPAPLLVTPDSAEQSRFRLSVLKSTILTTSPKSNALNLAVLSLEFSPLELSAYLATTAQTALRPQHIL</sequence>
<dbReference type="Proteomes" id="UP000076871">
    <property type="component" value="Unassembled WGS sequence"/>
</dbReference>